<evidence type="ECO:0000313" key="2">
    <source>
        <dbReference type="EMBL" id="MFC3457755.1"/>
    </source>
</evidence>
<dbReference type="Proteomes" id="UP001595665">
    <property type="component" value="Unassembled WGS sequence"/>
</dbReference>
<keyword evidence="1" id="KW-0732">Signal</keyword>
<evidence type="ECO:0000256" key="1">
    <source>
        <dbReference type="SAM" id="SignalP"/>
    </source>
</evidence>
<feature type="chain" id="PRO_5046279955" evidence="1">
    <location>
        <begin position="28"/>
        <end position="670"/>
    </location>
</feature>
<name>A0ABV7PGG6_9BURK</name>
<proteinExistence type="predicted"/>
<reference evidence="3" key="1">
    <citation type="journal article" date="2019" name="Int. J. Syst. Evol. Microbiol.">
        <title>The Global Catalogue of Microorganisms (GCM) 10K type strain sequencing project: providing services to taxonomists for standard genome sequencing and annotation.</title>
        <authorList>
            <consortium name="The Broad Institute Genomics Platform"/>
            <consortium name="The Broad Institute Genome Sequencing Center for Infectious Disease"/>
            <person name="Wu L."/>
            <person name="Ma J."/>
        </authorList>
    </citation>
    <scope>NUCLEOTIDE SEQUENCE [LARGE SCALE GENOMIC DNA]</scope>
    <source>
        <strain evidence="3">CCM 7480</strain>
    </source>
</reference>
<evidence type="ECO:0000313" key="3">
    <source>
        <dbReference type="Proteomes" id="UP001595665"/>
    </source>
</evidence>
<dbReference type="RefSeq" id="WP_379734100.1">
    <property type="nucleotide sequence ID" value="NZ_JBHRVV010000001.1"/>
</dbReference>
<accession>A0ABV7PGG6</accession>
<feature type="signal peptide" evidence="1">
    <location>
        <begin position="1"/>
        <end position="27"/>
    </location>
</feature>
<organism evidence="2 3">
    <name type="scientific">Massilia haematophila</name>
    <dbReference type="NCBI Taxonomy" id="457923"/>
    <lineage>
        <taxon>Bacteria</taxon>
        <taxon>Pseudomonadati</taxon>
        <taxon>Pseudomonadota</taxon>
        <taxon>Betaproteobacteria</taxon>
        <taxon>Burkholderiales</taxon>
        <taxon>Oxalobacteraceae</taxon>
        <taxon>Telluria group</taxon>
        <taxon>Massilia</taxon>
    </lineage>
</organism>
<keyword evidence="3" id="KW-1185">Reference proteome</keyword>
<protein>
    <submittedName>
        <fullName evidence="2">Uncharacterized protein</fullName>
    </submittedName>
</protein>
<sequence length="670" mass="68406">MNQHSFSTPAFRRKALAGILLPLLVVAGGAAKGGGAGPSALASPAGASAAQADTVESAQAGSTQPVYSVINLAPPGTNAHLNEKGQVAFSGPSYVGAGFYDGVHVHDMGSLAGGIVRVADLNNRGVIAGTSAFATDPLAIQIPFTWTVAGGYRVLPGPRDGTAQAINDRNQVAGTLPIPDAPYPGIPYRAVRWEPDGTIVPLGPVPALSSWPNDINNAALAGGYALEEDVLATLWGRDGRALSLGPGQVEYVNEKGDAAGYRLTSPDGSPDVVFHGFFRGAGSRLVWTGAQAGIEEFPELVTNLNDRGEIVGNTSRPGGAAAYLWSRARGLVLLPRGPAVATGVADVNNHTQMVGRIALNTLGERAALWRGLSKPIDLNELVYRRPPGLVLTAGLAINDAGAIVAASNAGLVLLRPGKTGSDAPVLGPVNGLPDIVTVGQEVRPTLGFIGTPRNDGYRAVAEWTDGCVSPHPLVRSANGVGEVRLQHRFCVSGPASLTLRVIDSAGRSTRTSRRVFVSDPAVAAISGQGALARPAGAGGQALRFAFWAPIGGQAGTGADRATVEFQGPFTFASQKVVSVVREGRQVRLEGSGQFNGRAGYRFLVEAVDGGAQNAGSAGSGDRLRVRIVHTGAAGKEVVDYDSAPAATGAAAPAAAAAQVPVAEGAIALNG</sequence>
<comment type="caution">
    <text evidence="2">The sequence shown here is derived from an EMBL/GenBank/DDBJ whole genome shotgun (WGS) entry which is preliminary data.</text>
</comment>
<dbReference type="EMBL" id="JBHRVV010000001">
    <property type="protein sequence ID" value="MFC3457755.1"/>
    <property type="molecule type" value="Genomic_DNA"/>
</dbReference>
<gene>
    <name evidence="2" type="ORF">ACFOPH_05795</name>
</gene>